<evidence type="ECO:0000313" key="2">
    <source>
        <dbReference type="EMBL" id="KAA3479877.1"/>
    </source>
</evidence>
<comment type="caution">
    <text evidence="2">The sequence shown here is derived from an EMBL/GenBank/DDBJ whole genome shotgun (WGS) entry which is preliminary data.</text>
</comment>
<feature type="domain" description="Tf2-1-like SH3-like" evidence="1">
    <location>
        <begin position="60"/>
        <end position="113"/>
    </location>
</feature>
<dbReference type="Proteomes" id="UP000325315">
    <property type="component" value="Unassembled WGS sequence"/>
</dbReference>
<dbReference type="Pfam" id="PF24626">
    <property type="entry name" value="SH3_Tf2-1"/>
    <property type="match status" value="1"/>
</dbReference>
<dbReference type="GO" id="GO:0003676">
    <property type="term" value="F:nucleic acid binding"/>
    <property type="evidence" value="ECO:0007669"/>
    <property type="project" value="InterPro"/>
</dbReference>
<accession>A0A5B6WFD3</accession>
<proteinExistence type="predicted"/>
<name>A0A5B6WFD3_9ROSI</name>
<dbReference type="Gene3D" id="3.30.420.10">
    <property type="entry name" value="Ribonuclease H-like superfamily/Ribonuclease H"/>
    <property type="match status" value="1"/>
</dbReference>
<organism evidence="2 3">
    <name type="scientific">Gossypium australe</name>
    <dbReference type="NCBI Taxonomy" id="47621"/>
    <lineage>
        <taxon>Eukaryota</taxon>
        <taxon>Viridiplantae</taxon>
        <taxon>Streptophyta</taxon>
        <taxon>Embryophyta</taxon>
        <taxon>Tracheophyta</taxon>
        <taxon>Spermatophyta</taxon>
        <taxon>Magnoliopsida</taxon>
        <taxon>eudicotyledons</taxon>
        <taxon>Gunneridae</taxon>
        <taxon>Pentapetalae</taxon>
        <taxon>rosids</taxon>
        <taxon>malvids</taxon>
        <taxon>Malvales</taxon>
        <taxon>Malvaceae</taxon>
        <taxon>Malvoideae</taxon>
        <taxon>Gossypium</taxon>
    </lineage>
</organism>
<keyword evidence="3" id="KW-1185">Reference proteome</keyword>
<dbReference type="InterPro" id="IPR036397">
    <property type="entry name" value="RNaseH_sf"/>
</dbReference>
<dbReference type="EMBL" id="SMMG02000003">
    <property type="protein sequence ID" value="KAA3479877.1"/>
    <property type="molecule type" value="Genomic_DNA"/>
</dbReference>
<evidence type="ECO:0000259" key="1">
    <source>
        <dbReference type="Pfam" id="PF24626"/>
    </source>
</evidence>
<dbReference type="AlphaFoldDB" id="A0A5B6WFD3"/>
<dbReference type="InterPro" id="IPR056924">
    <property type="entry name" value="SH3_Tf2-1"/>
</dbReference>
<gene>
    <name evidence="2" type="ORF">EPI10_020355</name>
</gene>
<dbReference type="PANTHER" id="PTHR46148:SF44">
    <property type="entry name" value="GAG-POL POLYPROTEIN"/>
    <property type="match status" value="1"/>
</dbReference>
<protein>
    <submittedName>
        <fullName evidence="2">DNA/RNA polymerase superfamily protein</fullName>
    </submittedName>
</protein>
<dbReference type="OrthoDB" id="996762at2759"/>
<reference evidence="2" key="1">
    <citation type="submission" date="2019-08" db="EMBL/GenBank/DDBJ databases">
        <authorList>
            <person name="Liu F."/>
        </authorList>
    </citation>
    <scope>NUCLEOTIDE SEQUENCE [LARGE SCALE GENOMIC DNA]</scope>
    <source>
        <strain evidence="2">PA1801</strain>
        <tissue evidence="2">Leaf</tissue>
    </source>
</reference>
<dbReference type="PANTHER" id="PTHR46148">
    <property type="entry name" value="CHROMO DOMAIN-CONTAINING PROTEIN"/>
    <property type="match status" value="1"/>
</dbReference>
<sequence length="144" mass="17621">MLRCCILEFEGSWEKYPSLVEFSYRNNYQSSIKMEPFEVLYGRKCRTPLYWSELISPWKKVLRFGRKRKLSLRFIESYEFIERIDFVAYKLVLPPELKKIHNVFHVLMLRRYRLDPSHLITSNEIELQSDLSYSEELINFWHTK</sequence>
<evidence type="ECO:0000313" key="3">
    <source>
        <dbReference type="Proteomes" id="UP000325315"/>
    </source>
</evidence>